<dbReference type="Pfam" id="PF01722">
    <property type="entry name" value="BolA"/>
    <property type="match status" value="1"/>
</dbReference>
<dbReference type="PANTHER" id="PTHR46229:SF2">
    <property type="entry name" value="BOLA-LIKE PROTEIN 1"/>
    <property type="match status" value="1"/>
</dbReference>
<dbReference type="InterPro" id="IPR036065">
    <property type="entry name" value="BolA-like_sf"/>
</dbReference>
<keyword evidence="4" id="KW-1185">Reference proteome</keyword>
<evidence type="ECO:0000313" key="3">
    <source>
        <dbReference type="EMBL" id="MDE1514865.1"/>
    </source>
</evidence>
<dbReference type="Gene3D" id="3.30.300.90">
    <property type="entry name" value="BolA-like"/>
    <property type="match status" value="1"/>
</dbReference>
<organism evidence="3 4">
    <name type="scientific">Vibrio chanodichtyis</name>
    <dbReference type="NCBI Taxonomy" id="3027932"/>
    <lineage>
        <taxon>Bacteria</taxon>
        <taxon>Pseudomonadati</taxon>
        <taxon>Pseudomonadota</taxon>
        <taxon>Gammaproteobacteria</taxon>
        <taxon>Vibrionales</taxon>
        <taxon>Vibrionaceae</taxon>
        <taxon>Vibrio</taxon>
    </lineage>
</organism>
<dbReference type="InterPro" id="IPR002634">
    <property type="entry name" value="BolA"/>
</dbReference>
<dbReference type="InterPro" id="IPR050961">
    <property type="entry name" value="BolA/IbaG_stress_morph_reg"/>
</dbReference>
<dbReference type="EMBL" id="JARBFT010000005">
    <property type="protein sequence ID" value="MDE1514865.1"/>
    <property type="molecule type" value="Genomic_DNA"/>
</dbReference>
<evidence type="ECO:0000313" key="4">
    <source>
        <dbReference type="Proteomes" id="UP001216189"/>
    </source>
</evidence>
<dbReference type="PIRSF" id="PIRSF003113">
    <property type="entry name" value="BolA"/>
    <property type="match status" value="1"/>
</dbReference>
<evidence type="ECO:0000256" key="1">
    <source>
        <dbReference type="ARBA" id="ARBA00005578"/>
    </source>
</evidence>
<proteinExistence type="inferred from homology"/>
<sequence>MIQDVIEMKLRSEFQPLFLKVINESDMHNVPRGSESHFKVIVVSERFIGLRPIACHRLVNQTLADELANHIHALAIHTYTTEQWQQLNQVIPESPMCLGGSKLGGLNNPL</sequence>
<reference evidence="3 4" key="1">
    <citation type="submission" date="2023-02" db="EMBL/GenBank/DDBJ databases">
        <title>Vibrio intestini sp. nov., a close relative of Vibrio cholerae isolated from the intestine of Healthy Culter dabryi.</title>
        <authorList>
            <person name="Wu N."/>
        </authorList>
    </citation>
    <scope>NUCLEOTIDE SEQUENCE [LARGE SCALE GENOMIC DNA]</scope>
    <source>
        <strain evidence="3 4">DSL-7</strain>
    </source>
</reference>
<comment type="similarity">
    <text evidence="1 2">Belongs to the BolA/IbaG family.</text>
</comment>
<name>A0ABT5UZM6_9VIBR</name>
<accession>A0ABT5UZM6</accession>
<dbReference type="PANTHER" id="PTHR46229">
    <property type="entry name" value="BOLA TRANSCRIPTION REGULATOR"/>
    <property type="match status" value="1"/>
</dbReference>
<evidence type="ECO:0000256" key="2">
    <source>
        <dbReference type="RuleBase" id="RU003860"/>
    </source>
</evidence>
<dbReference type="SUPFAM" id="SSF82657">
    <property type="entry name" value="BolA-like"/>
    <property type="match status" value="1"/>
</dbReference>
<gene>
    <name evidence="3" type="ORF">PUN32_07565</name>
</gene>
<comment type="caution">
    <text evidence="3">The sequence shown here is derived from an EMBL/GenBank/DDBJ whole genome shotgun (WGS) entry which is preliminary data.</text>
</comment>
<protein>
    <submittedName>
        <fullName evidence="3">BolA/IbaG family iron-sulfur metabolism protein</fullName>
    </submittedName>
</protein>
<dbReference type="Proteomes" id="UP001216189">
    <property type="component" value="Unassembled WGS sequence"/>
</dbReference>
<dbReference type="RefSeq" id="WP_274722502.1">
    <property type="nucleotide sequence ID" value="NZ_JARBFT010000005.1"/>
</dbReference>